<name>A0ACB5R923_9CLOT</name>
<evidence type="ECO:0000313" key="2">
    <source>
        <dbReference type="Proteomes" id="UP001058074"/>
    </source>
</evidence>
<dbReference type="Proteomes" id="UP001058074">
    <property type="component" value="Unassembled WGS sequence"/>
</dbReference>
<accession>A0ACB5R923</accession>
<evidence type="ECO:0000313" key="1">
    <source>
        <dbReference type="EMBL" id="GKX65531.1"/>
    </source>
</evidence>
<dbReference type="EMBL" id="BROD01000001">
    <property type="protein sequence ID" value="GKX65531.1"/>
    <property type="molecule type" value="Genomic_DNA"/>
</dbReference>
<gene>
    <name evidence="1" type="ORF">rsdtw13_07890</name>
</gene>
<organism evidence="1 2">
    <name type="scientific">Inconstantimicrobium mannanitabidum</name>
    <dbReference type="NCBI Taxonomy" id="1604901"/>
    <lineage>
        <taxon>Bacteria</taxon>
        <taxon>Bacillati</taxon>
        <taxon>Bacillota</taxon>
        <taxon>Clostridia</taxon>
        <taxon>Eubacteriales</taxon>
        <taxon>Clostridiaceae</taxon>
        <taxon>Inconstantimicrobium</taxon>
    </lineage>
</organism>
<keyword evidence="2" id="KW-1185">Reference proteome</keyword>
<comment type="caution">
    <text evidence="1">The sequence shown here is derived from an EMBL/GenBank/DDBJ whole genome shotgun (WGS) entry which is preliminary data.</text>
</comment>
<reference evidence="1" key="1">
    <citation type="journal article" date="2025" name="Int. J. Syst. Evol. Microbiol.">
        <title>Inconstantimicrobium mannanitabidum sp. nov., a novel member of the family Clostridiaceae isolated from anoxic soil under the treatment of reductive soil disinfestation.</title>
        <authorList>
            <person name="Ueki A."/>
            <person name="Tonouchi A."/>
            <person name="Honma S."/>
            <person name="Kaku N."/>
            <person name="Ueki K."/>
        </authorList>
    </citation>
    <scope>NUCLEOTIDE SEQUENCE</scope>
    <source>
        <strain evidence="1">TW13</strain>
    </source>
</reference>
<protein>
    <submittedName>
        <fullName evidence="1">Uncharacterized protein</fullName>
    </submittedName>
</protein>
<sequence length="373" mass="44000">MDLIRELGKHKVEYFKKSEFYKIIKDKDLVVFSASTGGKKIIDYLSQYNMKVKYILDNNQKLQQGYINKIKIISVEQFTHEKQFNDMLVLIGSNNYLEQMKNQLLENGVKEQNIITPDLISDRFAYFLGDGINDRQIIQANINEIEKVINMLDDEKSKFIYKDVLQIRYDDFLEVDKREQKIAIHPQYFNNEIFELTDNEVFLDIGSYNGDTIIEFKNYVNGKYKCIYGFEPETSLYEIACENTKNIKNLELFKLGLSSKNTRLKFKSEGAGSRSCDDNEEFDFYIDTIRGDELFIDKKPTYIKMDIEGEEMRALEGLKETIIKFKPKLAICIYHRNAYDQFWRVPIYIKELVPEYKIKIRNHGFDTVCYASI</sequence>
<proteinExistence type="predicted"/>